<dbReference type="RefSeq" id="WP_058934920.1">
    <property type="nucleotide sequence ID" value="NZ_CP013729.1"/>
</dbReference>
<name>A0A0U3MEC1_9BURK</name>
<reference evidence="2 3" key="1">
    <citation type="submission" date="2015-12" db="EMBL/GenBank/DDBJ databases">
        <title>Complete genome of Roseateles depolymerans KCTC 42856.</title>
        <authorList>
            <person name="Kim K.M."/>
        </authorList>
    </citation>
    <scope>NUCLEOTIDE SEQUENCE [LARGE SCALE GENOMIC DNA]</scope>
    <source>
        <strain evidence="2 3">KCTC 42856</strain>
    </source>
</reference>
<dbReference type="Proteomes" id="UP000060699">
    <property type="component" value="Chromosome"/>
</dbReference>
<dbReference type="EMBL" id="CP013729">
    <property type="protein sequence ID" value="ALV06681.1"/>
    <property type="molecule type" value="Genomic_DNA"/>
</dbReference>
<evidence type="ECO:0000313" key="2">
    <source>
        <dbReference type="EMBL" id="ALV06681.1"/>
    </source>
</evidence>
<evidence type="ECO:0000256" key="1">
    <source>
        <dbReference type="SAM" id="MobiDB-lite"/>
    </source>
</evidence>
<feature type="compositionally biased region" description="Basic and acidic residues" evidence="1">
    <location>
        <begin position="109"/>
        <end position="122"/>
    </location>
</feature>
<dbReference type="KEGG" id="rdp:RD2015_2209"/>
<dbReference type="AlphaFoldDB" id="A0A0U3MEC1"/>
<gene>
    <name evidence="2" type="ORF">RD2015_2209</name>
</gene>
<dbReference type="STRING" id="76731.RD2015_2209"/>
<feature type="region of interest" description="Disordered" evidence="1">
    <location>
        <begin position="98"/>
        <end position="170"/>
    </location>
</feature>
<organism evidence="2 3">
    <name type="scientific">Roseateles depolymerans</name>
    <dbReference type="NCBI Taxonomy" id="76731"/>
    <lineage>
        <taxon>Bacteria</taxon>
        <taxon>Pseudomonadati</taxon>
        <taxon>Pseudomonadota</taxon>
        <taxon>Betaproteobacteria</taxon>
        <taxon>Burkholderiales</taxon>
        <taxon>Sphaerotilaceae</taxon>
        <taxon>Roseateles</taxon>
    </lineage>
</organism>
<protein>
    <submittedName>
        <fullName evidence="2">Uncharacterized protein</fullName>
    </submittedName>
</protein>
<dbReference type="OrthoDB" id="8795211at2"/>
<feature type="region of interest" description="Disordered" evidence="1">
    <location>
        <begin position="65"/>
        <end position="85"/>
    </location>
</feature>
<keyword evidence="3" id="KW-1185">Reference proteome</keyword>
<feature type="compositionally biased region" description="Acidic residues" evidence="1">
    <location>
        <begin position="161"/>
        <end position="170"/>
    </location>
</feature>
<accession>A0A0U3MEC1</accession>
<evidence type="ECO:0000313" key="3">
    <source>
        <dbReference type="Proteomes" id="UP000060699"/>
    </source>
</evidence>
<sequence length="170" mass="19319">MSTKRDQRIADETLQHDAALMCRVGGCPNPWSVDGPAGRCCSAHAWAQPHQWARITDEQLDAQARRAMRASQEQPKPRKRPMTIDEKRAIGQKLRQAIRQQGGRQWAHKLRDREQRGEKLTEAQRSMWRDALGVHDEPAQAPLVEPAPQAEFDDGPYIADVQDELEAAPW</sequence>
<proteinExistence type="predicted"/>